<dbReference type="EMBL" id="DXBO01000036">
    <property type="protein sequence ID" value="HIZ47668.1"/>
    <property type="molecule type" value="Genomic_DNA"/>
</dbReference>
<dbReference type="AlphaFoldDB" id="A0A9D2F117"/>
<dbReference type="InterPro" id="IPR006944">
    <property type="entry name" value="Phage/GTA_portal"/>
</dbReference>
<reference evidence="1" key="2">
    <citation type="submission" date="2021-04" db="EMBL/GenBank/DDBJ databases">
        <authorList>
            <person name="Gilroy R."/>
        </authorList>
    </citation>
    <scope>NUCLEOTIDE SEQUENCE</scope>
    <source>
        <strain evidence="1">3436</strain>
    </source>
</reference>
<sequence>MAIKFFEWLINKTAKTATVNVDCTELFAAAREYAVRDLCFQACVDMIANAIGRCEFRTYRRGEEVRDREYYMLNIEPNANHNSTDFWHKVIYQLYATNEALIIPTRSRSGIEGLVCADSWNMEGGWPQRQNEYTDVQVGQLTYTKTFREGDVLHLRLNAANVKPLLDGLYQSYANMLDAAETYYTTRNGAHLKVHVGTIESQKPGFAEAFAEKLQKEVVPYLKGANGVLPEFDGYQYEVQNFGGSATSDETRKLVEDVFNMTARAFGIPVVLVNGAVEGTTDANRRFLTYVIDPLCDQIQEEINRKRYGYEAWSTGSYVRVDSSSIIHFDIFENAANIEKVVGSGIFSLNDVLRAANQEPIDEEWADAHYMTLNISTMGEQTRTLGGG</sequence>
<proteinExistence type="predicted"/>
<protein>
    <submittedName>
        <fullName evidence="1">Phage portal protein</fullName>
    </submittedName>
</protein>
<accession>A0A9D2F117</accession>
<evidence type="ECO:0000313" key="2">
    <source>
        <dbReference type="Proteomes" id="UP000824031"/>
    </source>
</evidence>
<comment type="caution">
    <text evidence="1">The sequence shown here is derived from an EMBL/GenBank/DDBJ whole genome shotgun (WGS) entry which is preliminary data.</text>
</comment>
<organism evidence="1 2">
    <name type="scientific">Candidatus Gemmiger excrementavium</name>
    <dbReference type="NCBI Taxonomy" id="2838608"/>
    <lineage>
        <taxon>Bacteria</taxon>
        <taxon>Bacillati</taxon>
        <taxon>Bacillota</taxon>
        <taxon>Clostridia</taxon>
        <taxon>Eubacteriales</taxon>
        <taxon>Gemmiger</taxon>
    </lineage>
</organism>
<dbReference type="Pfam" id="PF04860">
    <property type="entry name" value="Phage_portal"/>
    <property type="match status" value="1"/>
</dbReference>
<gene>
    <name evidence="1" type="ORF">H9810_02980</name>
</gene>
<dbReference type="Proteomes" id="UP000824031">
    <property type="component" value="Unassembled WGS sequence"/>
</dbReference>
<dbReference type="NCBIfam" id="TIGR01537">
    <property type="entry name" value="portal_HK97"/>
    <property type="match status" value="1"/>
</dbReference>
<dbReference type="InterPro" id="IPR006427">
    <property type="entry name" value="Portal_HK97"/>
</dbReference>
<evidence type="ECO:0000313" key="1">
    <source>
        <dbReference type="EMBL" id="HIZ47668.1"/>
    </source>
</evidence>
<name>A0A9D2F117_9FIRM</name>
<reference evidence="1" key="1">
    <citation type="journal article" date="2021" name="PeerJ">
        <title>Extensive microbial diversity within the chicken gut microbiome revealed by metagenomics and culture.</title>
        <authorList>
            <person name="Gilroy R."/>
            <person name="Ravi A."/>
            <person name="Getino M."/>
            <person name="Pursley I."/>
            <person name="Horton D.L."/>
            <person name="Alikhan N.F."/>
            <person name="Baker D."/>
            <person name="Gharbi K."/>
            <person name="Hall N."/>
            <person name="Watson M."/>
            <person name="Adriaenssens E.M."/>
            <person name="Foster-Nyarko E."/>
            <person name="Jarju S."/>
            <person name="Secka A."/>
            <person name="Antonio M."/>
            <person name="Oren A."/>
            <person name="Chaudhuri R.R."/>
            <person name="La Ragione R."/>
            <person name="Hildebrand F."/>
            <person name="Pallen M.J."/>
        </authorList>
    </citation>
    <scope>NUCLEOTIDE SEQUENCE</scope>
    <source>
        <strain evidence="1">3436</strain>
    </source>
</reference>